<keyword evidence="1" id="KW-0560">Oxidoreductase</keyword>
<dbReference type="Pfam" id="PF00106">
    <property type="entry name" value="adh_short"/>
    <property type="match status" value="1"/>
</dbReference>
<dbReference type="InterPro" id="IPR002347">
    <property type="entry name" value="SDR_fam"/>
</dbReference>
<dbReference type="Gene3D" id="3.40.50.720">
    <property type="entry name" value="NAD(P)-binding Rossmann-like Domain"/>
    <property type="match status" value="1"/>
</dbReference>
<dbReference type="STRING" id="1296100.A0A1B9FWK8"/>
<dbReference type="PANTHER" id="PTHR43157">
    <property type="entry name" value="PHOSPHATIDYLINOSITOL-GLYCAN BIOSYNTHESIS CLASS F PROTEIN-RELATED"/>
    <property type="match status" value="1"/>
</dbReference>
<reference evidence="2" key="2">
    <citation type="submission" date="2014-01" db="EMBL/GenBank/DDBJ databases">
        <title>Evolution of pathogenesis and genome organization in the Tremellales.</title>
        <authorList>
            <person name="Cuomo C."/>
            <person name="Litvintseva A."/>
            <person name="Heitman J."/>
            <person name="Chen Y."/>
            <person name="Sun S."/>
            <person name="Springer D."/>
            <person name="Dromer F."/>
            <person name="Young S."/>
            <person name="Zeng Q."/>
            <person name="Chapman S."/>
            <person name="Gujja S."/>
            <person name="Saif S."/>
            <person name="Birren B."/>
        </authorList>
    </citation>
    <scope>NUCLEOTIDE SEQUENCE</scope>
    <source>
        <strain evidence="2">CBS 10118</strain>
    </source>
</reference>
<gene>
    <name evidence="2" type="ORF">I302_07506</name>
</gene>
<evidence type="ECO:0008006" key="3">
    <source>
        <dbReference type="Google" id="ProtNLM"/>
    </source>
</evidence>
<dbReference type="VEuPathDB" id="FungiDB:I302_07506"/>
<dbReference type="InterPro" id="IPR036291">
    <property type="entry name" value="NAD(P)-bd_dom_sf"/>
</dbReference>
<accession>A0A1B9FWK8</accession>
<dbReference type="OrthoDB" id="542013at2759"/>
<sequence length="362" mass="39636">MTLWTFIGRQWTSLPPAPNGDYLKGKVVLMTGANSGIGLESLKHFAGASPERLILCVRSVEPTEKIVLELQSLHENLKVEVVYLDLCDLNTIRSLPEELGKRGVERIDVVINNAGINPGNAVKDPDFTKDGYERTFQSNVLSPLFTSLTLLPLLSNSPKPKILFLGSGLHTSAETDLIERGLLEGESIVAVFNDRTGQGFDNRQIYGESKLLLQMLTRSLIPSLPNINIITVSPGLARTNLGRDFNFSPGFVIFGAPFLLLNARSAEKGARNVSSAVALAEQSYDVSELVSGIWWCCEIIQNGDGENVQGGRQRYWAECGPSYSESSWLSSGNGIKACKAFYKEMIEEVEKISPGLTKELVV</sequence>
<proteinExistence type="predicted"/>
<dbReference type="EMBL" id="KI894024">
    <property type="protein sequence ID" value="OCF23153.1"/>
    <property type="molecule type" value="Genomic_DNA"/>
</dbReference>
<organism evidence="2">
    <name type="scientific">Kwoniella bestiolae CBS 10118</name>
    <dbReference type="NCBI Taxonomy" id="1296100"/>
    <lineage>
        <taxon>Eukaryota</taxon>
        <taxon>Fungi</taxon>
        <taxon>Dikarya</taxon>
        <taxon>Basidiomycota</taxon>
        <taxon>Agaricomycotina</taxon>
        <taxon>Tremellomycetes</taxon>
        <taxon>Tremellales</taxon>
        <taxon>Cryptococcaceae</taxon>
        <taxon>Kwoniella</taxon>
    </lineage>
</organism>
<dbReference type="SUPFAM" id="SSF51735">
    <property type="entry name" value="NAD(P)-binding Rossmann-fold domains"/>
    <property type="match status" value="1"/>
</dbReference>
<evidence type="ECO:0000313" key="2">
    <source>
        <dbReference type="EMBL" id="OCF23153.1"/>
    </source>
</evidence>
<dbReference type="PANTHER" id="PTHR43157:SF31">
    <property type="entry name" value="PHOSPHATIDYLINOSITOL-GLYCAN BIOSYNTHESIS CLASS F PROTEIN"/>
    <property type="match status" value="1"/>
</dbReference>
<reference evidence="2" key="1">
    <citation type="submission" date="2013-07" db="EMBL/GenBank/DDBJ databases">
        <title>The Genome Sequence of Cryptococcus bestiolae CBS10118.</title>
        <authorList>
            <consortium name="The Broad Institute Genome Sequencing Platform"/>
            <person name="Cuomo C."/>
            <person name="Litvintseva A."/>
            <person name="Chen Y."/>
            <person name="Heitman J."/>
            <person name="Sun S."/>
            <person name="Springer D."/>
            <person name="Dromer F."/>
            <person name="Young S.K."/>
            <person name="Zeng Q."/>
            <person name="Gargeya S."/>
            <person name="Fitzgerald M."/>
            <person name="Abouelleil A."/>
            <person name="Alvarado L."/>
            <person name="Berlin A.M."/>
            <person name="Chapman S.B."/>
            <person name="Dewar J."/>
            <person name="Goldberg J."/>
            <person name="Griggs A."/>
            <person name="Gujja S."/>
            <person name="Hansen M."/>
            <person name="Howarth C."/>
            <person name="Imamovic A."/>
            <person name="Larimer J."/>
            <person name="McCowan C."/>
            <person name="Murphy C."/>
            <person name="Pearson M."/>
            <person name="Priest M."/>
            <person name="Roberts A."/>
            <person name="Saif S."/>
            <person name="Shea T."/>
            <person name="Sykes S."/>
            <person name="Wortman J."/>
            <person name="Nusbaum C."/>
            <person name="Birren B."/>
        </authorList>
    </citation>
    <scope>NUCLEOTIDE SEQUENCE [LARGE SCALE GENOMIC DNA]</scope>
    <source>
        <strain evidence="2">CBS 10118</strain>
    </source>
</reference>
<dbReference type="AlphaFoldDB" id="A0A1B9FWK8"/>
<protein>
    <recommendedName>
        <fullName evidence="3">Short-chain dehydrogenase</fullName>
    </recommendedName>
</protein>
<dbReference type="GO" id="GO:0016491">
    <property type="term" value="F:oxidoreductase activity"/>
    <property type="evidence" value="ECO:0007669"/>
    <property type="project" value="UniProtKB-KW"/>
</dbReference>
<dbReference type="PRINTS" id="PR00081">
    <property type="entry name" value="GDHRDH"/>
</dbReference>
<name>A0A1B9FWK8_9TREE</name>
<evidence type="ECO:0000256" key="1">
    <source>
        <dbReference type="ARBA" id="ARBA00023002"/>
    </source>
</evidence>